<dbReference type="CDD" id="cd01185">
    <property type="entry name" value="INTN1_C_like"/>
    <property type="match status" value="1"/>
</dbReference>
<dbReference type="InterPro" id="IPR013762">
    <property type="entry name" value="Integrase-like_cat_sf"/>
</dbReference>
<dbReference type="PANTHER" id="PTHR30349">
    <property type="entry name" value="PHAGE INTEGRASE-RELATED"/>
    <property type="match status" value="1"/>
</dbReference>
<evidence type="ECO:0000256" key="2">
    <source>
        <dbReference type="ARBA" id="ARBA00023125"/>
    </source>
</evidence>
<comment type="similarity">
    <text evidence="1">Belongs to the 'phage' integrase family.</text>
</comment>
<dbReference type="Pfam" id="PF17293">
    <property type="entry name" value="Arm-DNA-bind_5"/>
    <property type="match status" value="1"/>
</dbReference>
<dbReference type="Gene3D" id="1.10.443.10">
    <property type="entry name" value="Intergrase catalytic core"/>
    <property type="match status" value="1"/>
</dbReference>
<dbReference type="PANTHER" id="PTHR30349:SF64">
    <property type="entry name" value="PROPHAGE INTEGRASE INTD-RELATED"/>
    <property type="match status" value="1"/>
</dbReference>
<dbReference type="InterPro" id="IPR050090">
    <property type="entry name" value="Tyrosine_recombinase_XerCD"/>
</dbReference>
<dbReference type="InterPro" id="IPR011010">
    <property type="entry name" value="DNA_brk_join_enz"/>
</dbReference>
<keyword evidence="6" id="KW-1185">Reference proteome</keyword>
<dbReference type="Gene3D" id="1.10.150.130">
    <property type="match status" value="1"/>
</dbReference>
<dbReference type="SUPFAM" id="SSF56349">
    <property type="entry name" value="DNA breaking-rejoining enzymes"/>
    <property type="match status" value="1"/>
</dbReference>
<dbReference type="PROSITE" id="PS51898">
    <property type="entry name" value="TYR_RECOMBINASE"/>
    <property type="match status" value="1"/>
</dbReference>
<evidence type="ECO:0000313" key="6">
    <source>
        <dbReference type="Proteomes" id="UP001597557"/>
    </source>
</evidence>
<gene>
    <name evidence="5" type="ORF">ACFS5N_13405</name>
</gene>
<dbReference type="Pfam" id="PF13102">
    <property type="entry name" value="Phage_int_SAM_5"/>
    <property type="match status" value="1"/>
</dbReference>
<dbReference type="InterPro" id="IPR025269">
    <property type="entry name" value="SAM-like_dom"/>
</dbReference>
<name>A0ABW5YDV0_9SPHI</name>
<proteinExistence type="inferred from homology"/>
<keyword evidence="2" id="KW-0238">DNA-binding</keyword>
<evidence type="ECO:0000256" key="3">
    <source>
        <dbReference type="ARBA" id="ARBA00023172"/>
    </source>
</evidence>
<evidence type="ECO:0000313" key="5">
    <source>
        <dbReference type="EMBL" id="MFD2873476.1"/>
    </source>
</evidence>
<dbReference type="RefSeq" id="WP_377186292.1">
    <property type="nucleotide sequence ID" value="NZ_JBHUPD010000002.1"/>
</dbReference>
<organism evidence="5 6">
    <name type="scientific">Mucilaginibacter ximonensis</name>
    <dbReference type="NCBI Taxonomy" id="538021"/>
    <lineage>
        <taxon>Bacteria</taxon>
        <taxon>Pseudomonadati</taxon>
        <taxon>Bacteroidota</taxon>
        <taxon>Sphingobacteriia</taxon>
        <taxon>Sphingobacteriales</taxon>
        <taxon>Sphingobacteriaceae</taxon>
        <taxon>Mucilaginibacter</taxon>
    </lineage>
</organism>
<reference evidence="6" key="1">
    <citation type="journal article" date="2019" name="Int. J. Syst. Evol. Microbiol.">
        <title>The Global Catalogue of Microorganisms (GCM) 10K type strain sequencing project: providing services to taxonomists for standard genome sequencing and annotation.</title>
        <authorList>
            <consortium name="The Broad Institute Genomics Platform"/>
            <consortium name="The Broad Institute Genome Sequencing Center for Infectious Disease"/>
            <person name="Wu L."/>
            <person name="Ma J."/>
        </authorList>
    </citation>
    <scope>NUCLEOTIDE SEQUENCE [LARGE SCALE GENOMIC DNA]</scope>
    <source>
        <strain evidence="6">KCTC 22437</strain>
    </source>
</reference>
<dbReference type="Proteomes" id="UP001597557">
    <property type="component" value="Unassembled WGS sequence"/>
</dbReference>
<dbReference type="InterPro" id="IPR002104">
    <property type="entry name" value="Integrase_catalytic"/>
</dbReference>
<feature type="domain" description="Tyr recombinase" evidence="4">
    <location>
        <begin position="240"/>
        <end position="418"/>
    </location>
</feature>
<protein>
    <submittedName>
        <fullName evidence="5">Site-specific integrase</fullName>
    </submittedName>
</protein>
<evidence type="ECO:0000259" key="4">
    <source>
        <dbReference type="PROSITE" id="PS51898"/>
    </source>
</evidence>
<dbReference type="EMBL" id="JBHUPD010000002">
    <property type="protein sequence ID" value="MFD2873476.1"/>
    <property type="molecule type" value="Genomic_DNA"/>
</dbReference>
<dbReference type="InterPro" id="IPR010998">
    <property type="entry name" value="Integrase_recombinase_N"/>
</dbReference>
<dbReference type="Pfam" id="PF00589">
    <property type="entry name" value="Phage_integrase"/>
    <property type="match status" value="1"/>
</dbReference>
<evidence type="ECO:0000256" key="1">
    <source>
        <dbReference type="ARBA" id="ARBA00008857"/>
    </source>
</evidence>
<accession>A0ABW5YDV0</accession>
<keyword evidence="3" id="KW-0233">DNA recombination</keyword>
<sequence length="436" mass="51152">MTKCFPGLKKKPEKEVIKPAKSQTFSVLFLLREPKNKQNDLLPIYIRLNVNGQREEWSTGKRCKREEWNVQTKRLTGNKENTRITNGWLDVLYARAYSCRLELYTSGKPFQAVHIRKLMQGEEIDPPKMLSEAWNYHTDQIAGLLGKDYTPGTLAKYKTVYRVIKKYVAMKNKADDIRLDEIDYRFVRDFEYYLKTDYGVKINTAIQIVKKLRTVIKIAYEIGWIKRDPFIAYRVRHEEVHREYLTGNELNQLATRRFRKSRLIIVRDLFLFSCYTGLSYADTIKLKRADILKGEDGGLWIQTYRAKNNNRVRVPLLSPALRLVEHYKDYPRILDEDFILPKISNQKANAYLKDITNLMGWTKRLTFHCARHTFATTVTLTNGVPIETVGQMLGHKSINTTQLYARITDTKVSRDMKPLKKKYIGQELFLTEEEVD</sequence>
<comment type="caution">
    <text evidence="5">The sequence shown here is derived from an EMBL/GenBank/DDBJ whole genome shotgun (WGS) entry which is preliminary data.</text>
</comment>
<dbReference type="InterPro" id="IPR035386">
    <property type="entry name" value="Arm-DNA-bind_5"/>
</dbReference>